<organism evidence="13 14">
    <name type="scientific">Reinekea thalattae</name>
    <dbReference type="NCBI Taxonomy" id="2593301"/>
    <lineage>
        <taxon>Bacteria</taxon>
        <taxon>Pseudomonadati</taxon>
        <taxon>Pseudomonadota</taxon>
        <taxon>Gammaproteobacteria</taxon>
        <taxon>Oceanospirillales</taxon>
        <taxon>Saccharospirillaceae</taxon>
        <taxon>Reinekea</taxon>
    </lineage>
</organism>
<evidence type="ECO:0000256" key="10">
    <source>
        <dbReference type="PIRNR" id="PIRNR006247"/>
    </source>
</evidence>
<dbReference type="EMBL" id="VKAD01000003">
    <property type="protein sequence ID" value="TXR51541.1"/>
    <property type="molecule type" value="Genomic_DNA"/>
</dbReference>
<evidence type="ECO:0000256" key="7">
    <source>
        <dbReference type="ARBA" id="ARBA00022989"/>
    </source>
</evidence>
<feature type="transmembrane region" description="Helical" evidence="12">
    <location>
        <begin position="462"/>
        <end position="486"/>
    </location>
</feature>
<keyword evidence="2 10" id="KW-0813">Transport</keyword>
<dbReference type="AlphaFoldDB" id="A0A5C8Z2T0"/>
<reference evidence="13 14" key="1">
    <citation type="submission" date="2019-07" db="EMBL/GenBank/DDBJ databases">
        <title>Reinekea sp. strain SSH23 genome sequencing and assembly.</title>
        <authorList>
            <person name="Kim I."/>
        </authorList>
    </citation>
    <scope>NUCLEOTIDE SEQUENCE [LARGE SCALE GENOMIC DNA]</scope>
    <source>
        <strain evidence="13 14">SSH23</strain>
    </source>
</reference>
<evidence type="ECO:0000256" key="11">
    <source>
        <dbReference type="PIRSR" id="PIRSR006247-1"/>
    </source>
</evidence>
<feature type="transmembrane region" description="Helical" evidence="12">
    <location>
        <begin position="246"/>
        <end position="264"/>
    </location>
</feature>
<evidence type="ECO:0000313" key="13">
    <source>
        <dbReference type="EMBL" id="TXR51541.1"/>
    </source>
</evidence>
<keyword evidence="6 10" id="KW-0630">Potassium</keyword>
<evidence type="ECO:0000256" key="2">
    <source>
        <dbReference type="ARBA" id="ARBA00022448"/>
    </source>
</evidence>
<feature type="transmembrane region" description="Helical" evidence="12">
    <location>
        <begin position="79"/>
        <end position="100"/>
    </location>
</feature>
<evidence type="ECO:0000256" key="8">
    <source>
        <dbReference type="ARBA" id="ARBA00023065"/>
    </source>
</evidence>
<evidence type="ECO:0000256" key="4">
    <source>
        <dbReference type="ARBA" id="ARBA00022538"/>
    </source>
</evidence>
<evidence type="ECO:0000313" key="14">
    <source>
        <dbReference type="Proteomes" id="UP000321764"/>
    </source>
</evidence>
<gene>
    <name evidence="13" type="ORF">FME95_12960</name>
</gene>
<dbReference type="InterPro" id="IPR003445">
    <property type="entry name" value="Cat_transpt"/>
</dbReference>
<feature type="binding site" evidence="11">
    <location>
        <position position="121"/>
    </location>
    <ligand>
        <name>K(+)</name>
        <dbReference type="ChEBI" id="CHEBI:29103"/>
    </ligand>
</feature>
<evidence type="ECO:0000256" key="5">
    <source>
        <dbReference type="ARBA" id="ARBA00022692"/>
    </source>
</evidence>
<dbReference type="OrthoDB" id="9810952at2"/>
<evidence type="ECO:0000256" key="6">
    <source>
        <dbReference type="ARBA" id="ARBA00022958"/>
    </source>
</evidence>
<evidence type="ECO:0000256" key="12">
    <source>
        <dbReference type="SAM" id="Phobius"/>
    </source>
</evidence>
<feature type="transmembrane region" description="Helical" evidence="12">
    <location>
        <begin position="335"/>
        <end position="357"/>
    </location>
</feature>
<dbReference type="GO" id="GO:0005886">
    <property type="term" value="C:plasma membrane"/>
    <property type="evidence" value="ECO:0007669"/>
    <property type="project" value="UniProtKB-SubCell"/>
</dbReference>
<feature type="binding site" evidence="11">
    <location>
        <position position="445"/>
    </location>
    <ligand>
        <name>K(+)</name>
        <dbReference type="ChEBI" id="CHEBI:29103"/>
    </ligand>
</feature>
<dbReference type="GO" id="GO:0015379">
    <property type="term" value="F:potassium:chloride symporter activity"/>
    <property type="evidence" value="ECO:0007669"/>
    <property type="project" value="InterPro"/>
</dbReference>
<dbReference type="PANTHER" id="PTHR32024:SF3">
    <property type="entry name" value="TRK SYSTEM POTASSIUM UPTAKE PROTEIN"/>
    <property type="match status" value="1"/>
</dbReference>
<comment type="similarity">
    <text evidence="10">Belongs to the TrkH potassium transport family.</text>
</comment>
<feature type="transmembrane region" description="Helical" evidence="12">
    <location>
        <begin position="142"/>
        <end position="162"/>
    </location>
</feature>
<comment type="caution">
    <text evidence="13">The sequence shown here is derived from an EMBL/GenBank/DDBJ whole genome shotgun (WGS) entry which is preliminary data.</text>
</comment>
<keyword evidence="9 10" id="KW-0472">Membrane</keyword>
<evidence type="ECO:0000256" key="3">
    <source>
        <dbReference type="ARBA" id="ARBA00022475"/>
    </source>
</evidence>
<feature type="transmembrane region" description="Helical" evidence="12">
    <location>
        <begin position="285"/>
        <end position="304"/>
    </location>
</feature>
<feature type="transmembrane region" description="Helical" evidence="12">
    <location>
        <begin position="402"/>
        <end position="425"/>
    </location>
</feature>
<feature type="transmembrane region" description="Helical" evidence="12">
    <location>
        <begin position="12"/>
        <end position="37"/>
    </location>
</feature>
<feature type="binding site" evidence="11">
    <location>
        <position position="230"/>
    </location>
    <ligand>
        <name>K(+)</name>
        <dbReference type="ChEBI" id="CHEBI:29103"/>
    </ligand>
</feature>
<keyword evidence="8 10" id="KW-0406">Ion transport</keyword>
<accession>A0A5C8Z2T0</accession>
<dbReference type="Pfam" id="PF02386">
    <property type="entry name" value="TrkH"/>
    <property type="match status" value="1"/>
</dbReference>
<proteinExistence type="inferred from homology"/>
<feature type="binding site" evidence="11">
    <location>
        <position position="328"/>
    </location>
    <ligand>
        <name>K(+)</name>
        <dbReference type="ChEBI" id="CHEBI:29103"/>
    </ligand>
</feature>
<keyword evidence="4 10" id="KW-0633">Potassium transport</keyword>
<dbReference type="Proteomes" id="UP000321764">
    <property type="component" value="Unassembled WGS sequence"/>
</dbReference>
<keyword evidence="14" id="KW-1185">Reference proteome</keyword>
<dbReference type="InterPro" id="IPR004772">
    <property type="entry name" value="TrkH"/>
</dbReference>
<dbReference type="NCBIfam" id="TIGR00933">
    <property type="entry name" value="2a38"/>
    <property type="match status" value="1"/>
</dbReference>
<protein>
    <recommendedName>
        <fullName evidence="10">Trk system potassium uptake protein</fullName>
    </recommendedName>
</protein>
<dbReference type="PIRSF" id="PIRSF006247">
    <property type="entry name" value="TrkH"/>
    <property type="match status" value="1"/>
</dbReference>
<keyword evidence="3 10" id="KW-1003">Cell membrane</keyword>
<comment type="subcellular location">
    <subcellularLocation>
        <location evidence="10">Cell inner membrane</location>
        <topology evidence="10">Multi-pass membrane protein</topology>
    </subcellularLocation>
    <subcellularLocation>
        <location evidence="1">Cell membrane</location>
        <topology evidence="1">Multi-pass membrane protein</topology>
    </subcellularLocation>
</comment>
<feature type="transmembrane region" description="Helical" evidence="12">
    <location>
        <begin position="193"/>
        <end position="212"/>
    </location>
</feature>
<keyword evidence="10" id="KW-0997">Cell inner membrane</keyword>
<dbReference type="PANTHER" id="PTHR32024">
    <property type="entry name" value="TRK SYSTEM POTASSIUM UPTAKE PROTEIN TRKG-RELATED"/>
    <property type="match status" value="1"/>
</dbReference>
<feature type="transmembrane region" description="Helical" evidence="12">
    <location>
        <begin position="49"/>
        <end position="67"/>
    </location>
</feature>
<feature type="binding site" evidence="11">
    <location>
        <position position="120"/>
    </location>
    <ligand>
        <name>K(+)</name>
        <dbReference type="ChEBI" id="CHEBI:29103"/>
    </ligand>
</feature>
<sequence>MVGFSTNRTPFNLLSIVSLSVLPLAIIGTVFIVFGYLSLFVFADHLKNTFVVPGIQLLAVAFTLWLVSHKKPIIIKGRTAPFFAVLAWLIIGFCAAIPIAEVTHVSAVDAIFESFSALTTTGATVLTGLDSMPHSFLLYRQFLQWLGGLGIVIFVVAVLPTLNVGGMKLLKAEVPGPMKDDKLVSRTVHTAQYLWIVYSAITILCAIAYYLAGMSFFDAISHSFSTVSTGGFSTHDASLGYFESELIYLISDFFMIAGAVNFALHYHFFRVKRVSPYLKNEETRAFFGILLFLGLAIFAVILTASHDPSMLRTLNHAFFILISFMTSTGFGGENFTAWPLAALFLLLVSGFFGGCAGSTAGGSKIIRIVILFKLVRREVRRLIHPGGVFSIRYQGRPIEDSVIRNTLAFILFVIVSNVVLSIALMMTGLDLWSSVSAVASCLNVVGPAFGQLSNNFIPVSDAGTALLTFTMLLGRLEYLTILVLLIPKFWQY</sequence>
<keyword evidence="7 12" id="KW-1133">Transmembrane helix</keyword>
<dbReference type="RefSeq" id="WP_147714924.1">
    <property type="nucleotide sequence ID" value="NZ_VKAD01000003.1"/>
</dbReference>
<name>A0A5C8Z2T0_9GAMM</name>
<keyword evidence="11" id="KW-0479">Metal-binding</keyword>
<dbReference type="GO" id="GO:0046872">
    <property type="term" value="F:metal ion binding"/>
    <property type="evidence" value="ECO:0007669"/>
    <property type="project" value="UniProtKB-KW"/>
</dbReference>
<evidence type="ECO:0000256" key="9">
    <source>
        <dbReference type="ARBA" id="ARBA00023136"/>
    </source>
</evidence>
<evidence type="ECO:0000256" key="1">
    <source>
        <dbReference type="ARBA" id="ARBA00004651"/>
    </source>
</evidence>
<keyword evidence="5 12" id="KW-0812">Transmembrane</keyword>